<dbReference type="EMBL" id="JBFXLT010000067">
    <property type="protein sequence ID" value="KAL2810733.1"/>
    <property type="molecule type" value="Genomic_DNA"/>
</dbReference>
<gene>
    <name evidence="2" type="ORF">BJX63DRAFT_303885</name>
</gene>
<evidence type="ECO:0000313" key="2">
    <source>
        <dbReference type="EMBL" id="KAL2810733.1"/>
    </source>
</evidence>
<accession>A0ABR4H7H1</accession>
<evidence type="ECO:0000259" key="1">
    <source>
        <dbReference type="Pfam" id="PF24969"/>
    </source>
</evidence>
<reference evidence="2 3" key="1">
    <citation type="submission" date="2024-07" db="EMBL/GenBank/DDBJ databases">
        <title>Section-level genome sequencing and comparative genomics of Aspergillus sections Usti and Cavernicolus.</title>
        <authorList>
            <consortium name="Lawrence Berkeley National Laboratory"/>
            <person name="Nybo J.L."/>
            <person name="Vesth T.C."/>
            <person name="Theobald S."/>
            <person name="Frisvad J.C."/>
            <person name="Larsen T.O."/>
            <person name="Kjaerboelling I."/>
            <person name="Rothschild-Mancinelli K."/>
            <person name="Lyhne E.K."/>
            <person name="Kogle M.E."/>
            <person name="Barry K."/>
            <person name="Clum A."/>
            <person name="Na H."/>
            <person name="Ledsgaard L."/>
            <person name="Lin J."/>
            <person name="Lipzen A."/>
            <person name="Kuo A."/>
            <person name="Riley R."/>
            <person name="Mondo S."/>
            <person name="Labutti K."/>
            <person name="Haridas S."/>
            <person name="Pangalinan J."/>
            <person name="Salamov A.A."/>
            <person name="Simmons B.A."/>
            <person name="Magnuson J.K."/>
            <person name="Chen J."/>
            <person name="Drula E."/>
            <person name="Henrissat B."/>
            <person name="Wiebenga A."/>
            <person name="Lubbers R.J."/>
            <person name="Gomes A.C."/>
            <person name="Makela M.R."/>
            <person name="Stajich J."/>
            <person name="Grigoriev I.V."/>
            <person name="Mortensen U.H."/>
            <person name="De Vries R.P."/>
            <person name="Baker S.E."/>
            <person name="Andersen M.R."/>
        </authorList>
    </citation>
    <scope>NUCLEOTIDE SEQUENCE [LARGE SCALE GENOMIC DNA]</scope>
    <source>
        <strain evidence="2 3">CBS 588.65</strain>
    </source>
</reference>
<protein>
    <recommendedName>
        <fullName evidence="1">Leucine-rich repeat domain-containing protein</fullName>
    </recommendedName>
</protein>
<feature type="domain" description="Leucine-rich repeat" evidence="1">
    <location>
        <begin position="261"/>
        <end position="428"/>
    </location>
</feature>
<dbReference type="Proteomes" id="UP001610334">
    <property type="component" value="Unassembled WGS sequence"/>
</dbReference>
<name>A0ABR4H7H1_9EURO</name>
<comment type="caution">
    <text evidence="2">The sequence shown here is derived from an EMBL/GenBank/DDBJ whole genome shotgun (WGS) entry which is preliminary data.</text>
</comment>
<dbReference type="InterPro" id="IPR056867">
    <property type="entry name" value="LRR_15"/>
</dbReference>
<organism evidence="2 3">
    <name type="scientific">Aspergillus granulosus</name>
    <dbReference type="NCBI Taxonomy" id="176169"/>
    <lineage>
        <taxon>Eukaryota</taxon>
        <taxon>Fungi</taxon>
        <taxon>Dikarya</taxon>
        <taxon>Ascomycota</taxon>
        <taxon>Pezizomycotina</taxon>
        <taxon>Eurotiomycetes</taxon>
        <taxon>Eurotiomycetidae</taxon>
        <taxon>Eurotiales</taxon>
        <taxon>Aspergillaceae</taxon>
        <taxon>Aspergillus</taxon>
        <taxon>Aspergillus subgen. Nidulantes</taxon>
    </lineage>
</organism>
<dbReference type="Pfam" id="PF24969">
    <property type="entry name" value="LRR_15"/>
    <property type="match status" value="1"/>
</dbReference>
<keyword evidence="3" id="KW-1185">Reference proteome</keyword>
<proteinExistence type="predicted"/>
<sequence>MLSTIPREIVLLVTNHLDNHKDILNLASCTQDFHALLLPRAFTSIVLADESFYQLTRLTHTLAQSPKCAQAVRVLRFDPNLPTAPGIPEGGRVKYNQEVIVPLLKTLTSSRKDVAEWEKDLKQEENMDAWIAILLSLVPNLEELAMTFFWPSLYVRRLLAKNTKPGTNSTFLPRLKKIRARWWDTENGLRSSYIFPFFRLPSLRTFNGVMIDDGTPYDKEDLRGEENPEDDNLYDESFEEYPDYETDPEGDFRFYPGSEDFSGVTHIQLEYSNTGKGFPDLIRACQKLVVFIYEHGHCGNLDQLAPRRFYPSLCKHKSSLEELAICYDRWWDAVGEEAERQFIGSFVEFRVLKRLRLRGDNLIIRDGGGEEFEAAKMPGEMLPPSLETLTIEDFSACADPKGLMKQLKDLRNAVELQCPNLVSLKVITAGGDTQPQENGWPLYSEPSRCVYGMRRAIELVDCVVEDTGSSQEYREILESKNRPIIPSLYLPLRFQEALQSI</sequence>
<evidence type="ECO:0000313" key="3">
    <source>
        <dbReference type="Proteomes" id="UP001610334"/>
    </source>
</evidence>